<gene>
    <name evidence="1" type="ORF">E2C01_057255</name>
</gene>
<proteinExistence type="predicted"/>
<organism evidence="1 2">
    <name type="scientific">Portunus trituberculatus</name>
    <name type="common">Swimming crab</name>
    <name type="synonym">Neptunus trituberculatus</name>
    <dbReference type="NCBI Taxonomy" id="210409"/>
    <lineage>
        <taxon>Eukaryota</taxon>
        <taxon>Metazoa</taxon>
        <taxon>Ecdysozoa</taxon>
        <taxon>Arthropoda</taxon>
        <taxon>Crustacea</taxon>
        <taxon>Multicrustacea</taxon>
        <taxon>Malacostraca</taxon>
        <taxon>Eumalacostraca</taxon>
        <taxon>Eucarida</taxon>
        <taxon>Decapoda</taxon>
        <taxon>Pleocyemata</taxon>
        <taxon>Brachyura</taxon>
        <taxon>Eubrachyura</taxon>
        <taxon>Portunoidea</taxon>
        <taxon>Portunidae</taxon>
        <taxon>Portuninae</taxon>
        <taxon>Portunus</taxon>
    </lineage>
</organism>
<protein>
    <submittedName>
        <fullName evidence="1">Uncharacterized protein</fullName>
    </submittedName>
</protein>
<name>A0A5B7GSG7_PORTR</name>
<keyword evidence="2" id="KW-1185">Reference proteome</keyword>
<dbReference type="EMBL" id="VSRR010020482">
    <property type="protein sequence ID" value="MPC63161.1"/>
    <property type="molecule type" value="Genomic_DNA"/>
</dbReference>
<evidence type="ECO:0000313" key="1">
    <source>
        <dbReference type="EMBL" id="MPC63161.1"/>
    </source>
</evidence>
<sequence length="81" mass="8870">MDEGRNSCTLSSPESSFCQAVLTLHSEGQNAREIPNSKMYAEVFSHISSVFEFGAPLPTSILENVRLLNLICEFLVFAAAC</sequence>
<dbReference type="Proteomes" id="UP000324222">
    <property type="component" value="Unassembled WGS sequence"/>
</dbReference>
<dbReference type="AlphaFoldDB" id="A0A5B7GSG7"/>
<reference evidence="1 2" key="1">
    <citation type="submission" date="2019-05" db="EMBL/GenBank/DDBJ databases">
        <title>Another draft genome of Portunus trituberculatus and its Hox gene families provides insights of decapod evolution.</title>
        <authorList>
            <person name="Jeong J.-H."/>
            <person name="Song I."/>
            <person name="Kim S."/>
            <person name="Choi T."/>
            <person name="Kim D."/>
            <person name="Ryu S."/>
            <person name="Kim W."/>
        </authorList>
    </citation>
    <scope>NUCLEOTIDE SEQUENCE [LARGE SCALE GENOMIC DNA]</scope>
    <source>
        <tissue evidence="1">Muscle</tissue>
    </source>
</reference>
<evidence type="ECO:0000313" key="2">
    <source>
        <dbReference type="Proteomes" id="UP000324222"/>
    </source>
</evidence>
<accession>A0A5B7GSG7</accession>
<comment type="caution">
    <text evidence="1">The sequence shown here is derived from an EMBL/GenBank/DDBJ whole genome shotgun (WGS) entry which is preliminary data.</text>
</comment>